<dbReference type="GO" id="GO:0003677">
    <property type="term" value="F:DNA binding"/>
    <property type="evidence" value="ECO:0007669"/>
    <property type="project" value="UniProtKB-UniRule"/>
</dbReference>
<evidence type="ECO:0000256" key="2">
    <source>
        <dbReference type="PROSITE-ProRule" id="PRU00335"/>
    </source>
</evidence>
<dbReference type="PROSITE" id="PS50977">
    <property type="entry name" value="HTH_TETR_2"/>
    <property type="match status" value="1"/>
</dbReference>
<feature type="domain" description="HTH tetR-type" evidence="3">
    <location>
        <begin position="9"/>
        <end position="69"/>
    </location>
</feature>
<dbReference type="InterPro" id="IPR009057">
    <property type="entry name" value="Homeodomain-like_sf"/>
</dbReference>
<dbReference type="PANTHER" id="PTHR43479:SF11">
    <property type="entry name" value="ACREF_ENVCD OPERON REPRESSOR-RELATED"/>
    <property type="match status" value="1"/>
</dbReference>
<proteinExistence type="predicted"/>
<keyword evidence="1 2" id="KW-0238">DNA-binding</keyword>
<organism evidence="4 5">
    <name type="scientific">Slackia faecicanis</name>
    <dbReference type="NCBI Taxonomy" id="255723"/>
    <lineage>
        <taxon>Bacteria</taxon>
        <taxon>Bacillati</taxon>
        <taxon>Actinomycetota</taxon>
        <taxon>Coriobacteriia</taxon>
        <taxon>Eggerthellales</taxon>
        <taxon>Eggerthellaceae</taxon>
        <taxon>Slackia</taxon>
    </lineage>
</organism>
<sequence>MDKRIEANRNTRLRIIRATVRLLGEKKLSDVSVTDIVEEAGVARASYYRNFDSKEDVLLDAGRMIIDDFKKNMQGIEGGCCSYDGVVKTFRYFLSYREPLLSFHRTGCTGIYEGLFQNYIEDEARKNDTDPSARYRASFFSGALFSVYVAWLEGGMEESPEDMARMFCAMAASAFGESR</sequence>
<dbReference type="Pfam" id="PF00440">
    <property type="entry name" value="TetR_N"/>
    <property type="match status" value="1"/>
</dbReference>
<dbReference type="EMBL" id="QICB01000003">
    <property type="protein sequence ID" value="RNL19831.1"/>
    <property type="molecule type" value="Genomic_DNA"/>
</dbReference>
<feature type="DNA-binding region" description="H-T-H motif" evidence="2">
    <location>
        <begin position="32"/>
        <end position="51"/>
    </location>
</feature>
<evidence type="ECO:0000259" key="3">
    <source>
        <dbReference type="PROSITE" id="PS50977"/>
    </source>
</evidence>
<comment type="caution">
    <text evidence="4">The sequence shown here is derived from an EMBL/GenBank/DDBJ whole genome shotgun (WGS) entry which is preliminary data.</text>
</comment>
<evidence type="ECO:0000256" key="1">
    <source>
        <dbReference type="ARBA" id="ARBA00023125"/>
    </source>
</evidence>
<evidence type="ECO:0000313" key="5">
    <source>
        <dbReference type="Proteomes" id="UP000267368"/>
    </source>
</evidence>
<dbReference type="AlphaFoldDB" id="A0A3N0AEW4"/>
<dbReference type="Gene3D" id="1.10.357.10">
    <property type="entry name" value="Tetracycline Repressor, domain 2"/>
    <property type="match status" value="1"/>
</dbReference>
<dbReference type="PRINTS" id="PR00455">
    <property type="entry name" value="HTHTETR"/>
</dbReference>
<protein>
    <recommendedName>
        <fullName evidence="3">HTH tetR-type domain-containing protein</fullName>
    </recommendedName>
</protein>
<evidence type="ECO:0000313" key="4">
    <source>
        <dbReference type="EMBL" id="RNL19831.1"/>
    </source>
</evidence>
<dbReference type="InterPro" id="IPR001647">
    <property type="entry name" value="HTH_TetR"/>
</dbReference>
<dbReference type="InterPro" id="IPR050624">
    <property type="entry name" value="HTH-type_Tx_Regulator"/>
</dbReference>
<dbReference type="RefSeq" id="WP_123198153.1">
    <property type="nucleotide sequence ID" value="NZ_QICB01000003.1"/>
</dbReference>
<name>A0A3N0AEW4_9ACTN</name>
<dbReference type="OrthoDB" id="3235020at2"/>
<dbReference type="Pfam" id="PF14278">
    <property type="entry name" value="TetR_C_8"/>
    <property type="match status" value="1"/>
</dbReference>
<reference evidence="5" key="1">
    <citation type="submission" date="2018-05" db="EMBL/GenBank/DDBJ databases">
        <title>Genome Sequencing of selected type strains of the family Eggerthellaceae.</title>
        <authorList>
            <person name="Danylec N."/>
            <person name="Stoll D.A."/>
            <person name="Doetsch A."/>
            <person name="Huch M."/>
        </authorList>
    </citation>
    <scope>NUCLEOTIDE SEQUENCE [LARGE SCALE GENOMIC DNA]</scope>
    <source>
        <strain evidence="5">DSM 17537</strain>
    </source>
</reference>
<dbReference type="InterPro" id="IPR039532">
    <property type="entry name" value="TetR_C_Firmicutes"/>
</dbReference>
<dbReference type="SUPFAM" id="SSF46689">
    <property type="entry name" value="Homeodomain-like"/>
    <property type="match status" value="1"/>
</dbReference>
<dbReference type="PANTHER" id="PTHR43479">
    <property type="entry name" value="ACREF/ENVCD OPERON REPRESSOR-RELATED"/>
    <property type="match status" value="1"/>
</dbReference>
<keyword evidence="5" id="KW-1185">Reference proteome</keyword>
<dbReference type="Proteomes" id="UP000267368">
    <property type="component" value="Unassembled WGS sequence"/>
</dbReference>
<gene>
    <name evidence="4" type="ORF">DMP07_05535</name>
</gene>
<accession>A0A3N0AEW4</accession>